<evidence type="ECO:0000259" key="1">
    <source>
        <dbReference type="Pfam" id="PF09565"/>
    </source>
</evidence>
<sequence length="208" mass="24281">MKEKLLYSSTWPLLFDEEDKTIESCFIKELKKSDRLEIAVGFFSHNALEELDRLVIQQNIKNISLILGMHYFIGFPNNNLLELALRINEKWQRSGIGEIRITYAFRYHGKLYCFLKNNEIHSAILGSPNLSFLPLKTSSLQKCKQCEISLLLKNSETLKEIRNHMNALKADSFSKNITSFMKNNVFLTFETDQQKLKRHLKSNSQIFN</sequence>
<evidence type="ECO:0000313" key="3">
    <source>
        <dbReference type="Proteomes" id="UP000249762"/>
    </source>
</evidence>
<dbReference type="RefSeq" id="WP_112664968.1">
    <property type="nucleotide sequence ID" value="NZ_QKVO01000001.1"/>
</dbReference>
<name>A0A328PJJ9_9MOLU</name>
<gene>
    <name evidence="2" type="ORF">DNK47_00375</name>
</gene>
<dbReference type="InterPro" id="IPR019065">
    <property type="entry name" value="RE_NgoFVII_N"/>
</dbReference>
<proteinExistence type="predicted"/>
<comment type="caution">
    <text evidence="2">The sequence shown here is derived from an EMBL/GenBank/DDBJ whole genome shotgun (WGS) entry which is preliminary data.</text>
</comment>
<reference evidence="3" key="1">
    <citation type="submission" date="2018-06" db="EMBL/GenBank/DDBJ databases">
        <authorList>
            <person name="Martinez Ocampo F."/>
            <person name="Quiroz Castaneda R.E."/>
            <person name="Rojas Lopez X."/>
        </authorList>
    </citation>
    <scope>NUCLEOTIDE SEQUENCE [LARGE SCALE GENOMIC DNA]</scope>
    <source>
        <strain evidence="3">INIFAP02</strain>
    </source>
</reference>
<evidence type="ECO:0000313" key="2">
    <source>
        <dbReference type="EMBL" id="RAO95303.1"/>
    </source>
</evidence>
<dbReference type="Pfam" id="PF09565">
    <property type="entry name" value="RE_NgoFVII"/>
    <property type="match status" value="1"/>
</dbReference>
<organism evidence="2 3">
    <name type="scientific">Mycoplasma wenyonii</name>
    <dbReference type="NCBI Taxonomy" id="65123"/>
    <lineage>
        <taxon>Bacteria</taxon>
        <taxon>Bacillati</taxon>
        <taxon>Mycoplasmatota</taxon>
        <taxon>Mollicutes</taxon>
        <taxon>Mycoplasmataceae</taxon>
        <taxon>Mycoplasma</taxon>
    </lineage>
</organism>
<dbReference type="OrthoDB" id="4404208at2"/>
<feature type="domain" description="Restriction endonuclease type II NgoFVII N-terminal" evidence="1">
    <location>
        <begin position="21"/>
        <end position="178"/>
    </location>
</feature>
<dbReference type="Proteomes" id="UP000249762">
    <property type="component" value="Unassembled WGS sequence"/>
</dbReference>
<keyword evidence="3" id="KW-1185">Reference proteome</keyword>
<dbReference type="Gene3D" id="3.30.870.10">
    <property type="entry name" value="Endonuclease Chain A"/>
    <property type="match status" value="1"/>
</dbReference>
<dbReference type="EMBL" id="QKVO01000001">
    <property type="protein sequence ID" value="RAO95303.1"/>
    <property type="molecule type" value="Genomic_DNA"/>
</dbReference>
<protein>
    <recommendedName>
        <fullName evidence="1">Restriction endonuclease type II NgoFVII N-terminal domain-containing protein</fullName>
    </recommendedName>
</protein>
<accession>A0A328PJJ9</accession>
<dbReference type="AlphaFoldDB" id="A0A328PJJ9"/>